<dbReference type="AlphaFoldDB" id="A0A5C3Q4C4"/>
<gene>
    <name evidence="2" type="ORF">BDV98DRAFT_576808</name>
</gene>
<feature type="compositionally biased region" description="Low complexity" evidence="1">
    <location>
        <begin position="72"/>
        <end position="89"/>
    </location>
</feature>
<accession>A0A5C3Q4C4</accession>
<feature type="compositionally biased region" description="Pro residues" evidence="1">
    <location>
        <begin position="1"/>
        <end position="12"/>
    </location>
</feature>
<dbReference type="Proteomes" id="UP000305067">
    <property type="component" value="Unassembled WGS sequence"/>
</dbReference>
<feature type="region of interest" description="Disordered" evidence="1">
    <location>
        <begin position="1"/>
        <end position="122"/>
    </location>
</feature>
<proteinExistence type="predicted"/>
<keyword evidence="3" id="KW-1185">Reference proteome</keyword>
<feature type="compositionally biased region" description="Polar residues" evidence="1">
    <location>
        <begin position="55"/>
        <end position="67"/>
    </location>
</feature>
<evidence type="ECO:0000313" key="3">
    <source>
        <dbReference type="Proteomes" id="UP000305067"/>
    </source>
</evidence>
<evidence type="ECO:0000256" key="1">
    <source>
        <dbReference type="SAM" id="MobiDB-lite"/>
    </source>
</evidence>
<organism evidence="2 3">
    <name type="scientific">Pterulicium gracile</name>
    <dbReference type="NCBI Taxonomy" id="1884261"/>
    <lineage>
        <taxon>Eukaryota</taxon>
        <taxon>Fungi</taxon>
        <taxon>Dikarya</taxon>
        <taxon>Basidiomycota</taxon>
        <taxon>Agaricomycotina</taxon>
        <taxon>Agaricomycetes</taxon>
        <taxon>Agaricomycetidae</taxon>
        <taxon>Agaricales</taxon>
        <taxon>Pleurotineae</taxon>
        <taxon>Pterulaceae</taxon>
        <taxon>Pterulicium</taxon>
    </lineage>
</organism>
<sequence>MIQSPPRNPTQPVPYTKAYSGGVDSQTATAAPTNPTTPVPYQKTHAHDTAADTVEQGSSSNASTSITPFADSTARTSTSRTMDRTQTTTERPARDELDGSASVVGLDASLQSGQSASGLRETIRVLTERMNELDVPPPYEDDREVRPP</sequence>
<protein>
    <submittedName>
        <fullName evidence="2">Uncharacterized protein</fullName>
    </submittedName>
</protein>
<feature type="compositionally biased region" description="Low complexity" evidence="1">
    <location>
        <begin position="27"/>
        <end position="36"/>
    </location>
</feature>
<evidence type="ECO:0000313" key="2">
    <source>
        <dbReference type="EMBL" id="TFK96017.1"/>
    </source>
</evidence>
<reference evidence="2 3" key="1">
    <citation type="journal article" date="2019" name="Nat. Ecol. Evol.">
        <title>Megaphylogeny resolves global patterns of mushroom evolution.</title>
        <authorList>
            <person name="Varga T."/>
            <person name="Krizsan K."/>
            <person name="Foldi C."/>
            <person name="Dima B."/>
            <person name="Sanchez-Garcia M."/>
            <person name="Sanchez-Ramirez S."/>
            <person name="Szollosi G.J."/>
            <person name="Szarkandi J.G."/>
            <person name="Papp V."/>
            <person name="Albert L."/>
            <person name="Andreopoulos W."/>
            <person name="Angelini C."/>
            <person name="Antonin V."/>
            <person name="Barry K.W."/>
            <person name="Bougher N.L."/>
            <person name="Buchanan P."/>
            <person name="Buyck B."/>
            <person name="Bense V."/>
            <person name="Catcheside P."/>
            <person name="Chovatia M."/>
            <person name="Cooper J."/>
            <person name="Damon W."/>
            <person name="Desjardin D."/>
            <person name="Finy P."/>
            <person name="Geml J."/>
            <person name="Haridas S."/>
            <person name="Hughes K."/>
            <person name="Justo A."/>
            <person name="Karasinski D."/>
            <person name="Kautmanova I."/>
            <person name="Kiss B."/>
            <person name="Kocsube S."/>
            <person name="Kotiranta H."/>
            <person name="LaButti K.M."/>
            <person name="Lechner B.E."/>
            <person name="Liimatainen K."/>
            <person name="Lipzen A."/>
            <person name="Lukacs Z."/>
            <person name="Mihaltcheva S."/>
            <person name="Morgado L.N."/>
            <person name="Niskanen T."/>
            <person name="Noordeloos M.E."/>
            <person name="Ohm R.A."/>
            <person name="Ortiz-Santana B."/>
            <person name="Ovrebo C."/>
            <person name="Racz N."/>
            <person name="Riley R."/>
            <person name="Savchenko A."/>
            <person name="Shiryaev A."/>
            <person name="Soop K."/>
            <person name="Spirin V."/>
            <person name="Szebenyi C."/>
            <person name="Tomsovsky M."/>
            <person name="Tulloss R.E."/>
            <person name="Uehling J."/>
            <person name="Grigoriev I.V."/>
            <person name="Vagvolgyi C."/>
            <person name="Papp T."/>
            <person name="Martin F.M."/>
            <person name="Miettinen O."/>
            <person name="Hibbett D.S."/>
            <person name="Nagy L.G."/>
        </authorList>
    </citation>
    <scope>NUCLEOTIDE SEQUENCE [LARGE SCALE GENOMIC DNA]</scope>
    <source>
        <strain evidence="2 3">CBS 309.79</strain>
    </source>
</reference>
<name>A0A5C3Q4C4_9AGAR</name>
<dbReference type="EMBL" id="ML178868">
    <property type="protein sequence ID" value="TFK96017.1"/>
    <property type="molecule type" value="Genomic_DNA"/>
</dbReference>
<feature type="region of interest" description="Disordered" evidence="1">
    <location>
        <begin position="129"/>
        <end position="148"/>
    </location>
</feature>